<feature type="domain" description="TcmA/NAT10 helicase" evidence="10">
    <location>
        <begin position="191"/>
        <end position="352"/>
    </location>
</feature>
<comment type="catalytic activity">
    <reaction evidence="9">
        <text>cytidine(34) in elongator tRNA(Met) + acetyl-CoA + ATP + H2O = N(4)-acetylcytidine(34) in elongator tRNA(Met) + ADP + phosphate + CoA + H(+)</text>
        <dbReference type="Rhea" id="RHEA:43788"/>
        <dbReference type="Rhea" id="RHEA-COMP:10693"/>
        <dbReference type="Rhea" id="RHEA-COMP:10694"/>
        <dbReference type="ChEBI" id="CHEBI:15377"/>
        <dbReference type="ChEBI" id="CHEBI:15378"/>
        <dbReference type="ChEBI" id="CHEBI:30616"/>
        <dbReference type="ChEBI" id="CHEBI:43474"/>
        <dbReference type="ChEBI" id="CHEBI:57287"/>
        <dbReference type="ChEBI" id="CHEBI:57288"/>
        <dbReference type="ChEBI" id="CHEBI:74900"/>
        <dbReference type="ChEBI" id="CHEBI:82748"/>
        <dbReference type="ChEBI" id="CHEBI:456216"/>
        <dbReference type="EC" id="2.3.1.193"/>
    </reaction>
</comment>
<dbReference type="GO" id="GO:0000049">
    <property type="term" value="F:tRNA binding"/>
    <property type="evidence" value="ECO:0007669"/>
    <property type="project" value="UniProtKB-UniRule"/>
</dbReference>
<feature type="binding site" evidence="9">
    <location>
        <position position="523"/>
    </location>
    <ligand>
        <name>acetyl-CoA</name>
        <dbReference type="ChEBI" id="CHEBI:57288"/>
    </ligand>
</feature>
<comment type="similarity">
    <text evidence="9">Belongs to the TmcA family.</text>
</comment>
<dbReference type="GO" id="GO:0005524">
    <property type="term" value="F:ATP binding"/>
    <property type="evidence" value="ECO:0007669"/>
    <property type="project" value="UniProtKB-UniRule"/>
</dbReference>
<dbReference type="InterPro" id="IPR016181">
    <property type="entry name" value="Acyl_CoA_acyltransferase"/>
</dbReference>
<dbReference type="GO" id="GO:0002101">
    <property type="term" value="P:tRNA wobble cytosine modification"/>
    <property type="evidence" value="ECO:0007669"/>
    <property type="project" value="UniProtKB-UniRule"/>
</dbReference>
<comment type="subcellular location">
    <subcellularLocation>
        <location evidence="9">Cytoplasm</location>
    </subcellularLocation>
</comment>
<dbReference type="Pfam" id="PF08351">
    <property type="entry name" value="TmcA_N"/>
    <property type="match status" value="1"/>
</dbReference>
<dbReference type="PANTHER" id="PTHR10925:SF5">
    <property type="entry name" value="RNA CYTIDINE ACETYLTRANSFERASE"/>
    <property type="match status" value="1"/>
</dbReference>
<proteinExistence type="inferred from homology"/>
<dbReference type="InterPro" id="IPR038321">
    <property type="entry name" value="TmcA_C_sf"/>
</dbReference>
<dbReference type="STRING" id="990268.JCM19235_3717"/>
<keyword evidence="4 9" id="KW-0819">tRNA processing</keyword>
<dbReference type="EC" id="2.3.1.193" evidence="9"/>
<feature type="domain" description="TmcA/NAT10 N-terminal" evidence="11">
    <location>
        <begin position="20"/>
        <end position="120"/>
    </location>
</feature>
<keyword evidence="1 9" id="KW-0963">Cytoplasm</keyword>
<accession>A0A090RZ05</accession>
<dbReference type="InterPro" id="IPR013562">
    <property type="entry name" value="TmcA/NAT10_N"/>
</dbReference>
<evidence type="ECO:0000256" key="9">
    <source>
        <dbReference type="HAMAP-Rule" id="MF_01886"/>
    </source>
</evidence>
<evidence type="ECO:0000259" key="11">
    <source>
        <dbReference type="Pfam" id="PF08351"/>
    </source>
</evidence>
<evidence type="ECO:0000259" key="12">
    <source>
        <dbReference type="Pfam" id="PF13718"/>
    </source>
</evidence>
<evidence type="ECO:0000256" key="8">
    <source>
        <dbReference type="ARBA" id="ARBA00023315"/>
    </source>
</evidence>
<dbReference type="InterPro" id="IPR032672">
    <property type="entry name" value="TmcA/NAT10/Kre33"/>
</dbReference>
<dbReference type="InterPro" id="IPR024914">
    <property type="entry name" value="tRNA_acetyltr_TmcA"/>
</dbReference>
<feature type="binding site" evidence="9">
    <location>
        <position position="334"/>
    </location>
    <ligand>
        <name>ATP</name>
        <dbReference type="ChEBI" id="CHEBI:30616"/>
    </ligand>
</feature>
<feature type="domain" description="N-acetyltransferase" evidence="12">
    <location>
        <begin position="393"/>
        <end position="504"/>
    </location>
</feature>
<comment type="caution">
    <text evidence="9">Lacks conserved residue(s) required for the propagation of feature annotation.</text>
</comment>
<dbReference type="Gene3D" id="3.40.50.11040">
    <property type="match status" value="1"/>
</dbReference>
<gene>
    <name evidence="9" type="primary">tmcA</name>
    <name evidence="13" type="ORF">JCM19235_3717</name>
</gene>
<evidence type="ECO:0000256" key="6">
    <source>
        <dbReference type="ARBA" id="ARBA00022840"/>
    </source>
</evidence>
<comment type="caution">
    <text evidence="13">The sequence shown here is derived from an EMBL/GenBank/DDBJ whole genome shotgun (WGS) entry which is preliminary data.</text>
</comment>
<keyword evidence="6 9" id="KW-0067">ATP-binding</keyword>
<dbReference type="Gene3D" id="3.40.630.30">
    <property type="match status" value="1"/>
</dbReference>
<dbReference type="Pfam" id="PF05127">
    <property type="entry name" value="NAT10_TcmA_helicase"/>
    <property type="match status" value="1"/>
</dbReference>
<reference evidence="13 14" key="1">
    <citation type="submission" date="2014-09" db="EMBL/GenBank/DDBJ databases">
        <title>Vibrio maritimus JCM 19235. (C45) whole genome shotgun sequence.</title>
        <authorList>
            <person name="Sawabe T."/>
            <person name="Meirelles P."/>
            <person name="Nakanishi M."/>
            <person name="Sayaka M."/>
            <person name="Hattori M."/>
            <person name="Ohkuma M."/>
        </authorList>
    </citation>
    <scope>NUCLEOTIDE SEQUENCE [LARGE SCALE GENOMIC DNA]</scope>
    <source>
        <strain evidence="14">JCM19235</strain>
    </source>
</reference>
<feature type="binding site" evidence="9">
    <location>
        <position position="171"/>
    </location>
    <ligand>
        <name>ATP</name>
        <dbReference type="ChEBI" id="CHEBI:30616"/>
    </ligand>
</feature>
<dbReference type="InterPro" id="IPR027417">
    <property type="entry name" value="P-loop_NTPase"/>
</dbReference>
<dbReference type="GO" id="GO:0051391">
    <property type="term" value="P:tRNA acetylation"/>
    <property type="evidence" value="ECO:0007669"/>
    <property type="project" value="UniProtKB-UniRule"/>
</dbReference>
<keyword evidence="2 9" id="KW-0820">tRNA-binding</keyword>
<evidence type="ECO:0000256" key="7">
    <source>
        <dbReference type="ARBA" id="ARBA00022884"/>
    </source>
</evidence>
<evidence type="ECO:0000256" key="1">
    <source>
        <dbReference type="ARBA" id="ARBA00022490"/>
    </source>
</evidence>
<evidence type="ECO:0000313" key="14">
    <source>
        <dbReference type="Proteomes" id="UP000029228"/>
    </source>
</evidence>
<dbReference type="GO" id="GO:1990883">
    <property type="term" value="F:18S rRNA cytidine N-acetyltransferase activity"/>
    <property type="evidence" value="ECO:0007669"/>
    <property type="project" value="TreeGrafter"/>
</dbReference>
<keyword evidence="3 9" id="KW-0808">Transferase</keyword>
<dbReference type="InterPro" id="IPR007807">
    <property type="entry name" value="TcmA/NAT10_helicase"/>
</dbReference>
<dbReference type="HAMAP" id="MF_01886">
    <property type="entry name" value="tRNA_acetyltr_TmcA"/>
    <property type="match status" value="1"/>
</dbReference>
<dbReference type="OrthoDB" id="5578851at2"/>
<evidence type="ECO:0000256" key="4">
    <source>
        <dbReference type="ARBA" id="ARBA00022694"/>
    </source>
</evidence>
<dbReference type="SUPFAM" id="SSF55729">
    <property type="entry name" value="Acyl-CoA N-acyltransferases (Nat)"/>
    <property type="match status" value="1"/>
</dbReference>
<dbReference type="PANTHER" id="PTHR10925">
    <property type="entry name" value="N-ACETYLTRANSFERASE 10"/>
    <property type="match status" value="1"/>
</dbReference>
<evidence type="ECO:0000313" key="13">
    <source>
        <dbReference type="EMBL" id="GAL20715.1"/>
    </source>
</evidence>
<evidence type="ECO:0000256" key="5">
    <source>
        <dbReference type="ARBA" id="ARBA00022741"/>
    </source>
</evidence>
<comment type="function">
    <text evidence="9">Catalyzes the formation of N(4)-acetylcytidine (ac(4)C) at the wobble position of tRNA(Met), by using acetyl-CoA as an acetyl donor and ATP (or GTP).</text>
</comment>
<dbReference type="EMBL" id="BBMR01000006">
    <property type="protein sequence ID" value="GAL20715.1"/>
    <property type="molecule type" value="Genomic_DNA"/>
</dbReference>
<name>A0A090RZ05_9VIBR</name>
<dbReference type="GO" id="GO:0005737">
    <property type="term" value="C:cytoplasm"/>
    <property type="evidence" value="ECO:0007669"/>
    <property type="project" value="UniProtKB-SubCell"/>
</dbReference>
<keyword evidence="14" id="KW-1185">Reference proteome</keyword>
<dbReference type="Gene3D" id="1.20.120.890">
    <property type="entry name" value="tRNA(Met) cytidine acetyltransferase, tail domain"/>
    <property type="match status" value="1"/>
</dbReference>
<dbReference type="Gene3D" id="3.40.50.300">
    <property type="entry name" value="P-loop containing nucleotide triphosphate hydrolases"/>
    <property type="match status" value="1"/>
</dbReference>
<dbReference type="AlphaFoldDB" id="A0A090RZ05"/>
<keyword evidence="7 9" id="KW-0694">RNA-binding</keyword>
<evidence type="ECO:0000259" key="10">
    <source>
        <dbReference type="Pfam" id="PF05127"/>
    </source>
</evidence>
<evidence type="ECO:0000256" key="3">
    <source>
        <dbReference type="ARBA" id="ARBA00022679"/>
    </source>
</evidence>
<protein>
    <recommendedName>
        <fullName evidence="9">tRNA(Met) cytidine acetyltransferase TmcA</fullName>
        <ecNumber evidence="9">2.3.1.193</ecNumber>
    </recommendedName>
</protein>
<keyword evidence="8 9" id="KW-0012">Acyltransferase</keyword>
<dbReference type="InterPro" id="IPR000182">
    <property type="entry name" value="GNAT_dom"/>
</dbReference>
<feature type="binding site" evidence="9">
    <location>
        <begin position="484"/>
        <end position="486"/>
    </location>
    <ligand>
        <name>acetyl-CoA</name>
        <dbReference type="ChEBI" id="CHEBI:57288"/>
    </ligand>
</feature>
<sequence>MPNQPNTSLLESQLNAIISQLHIANSLNHRATVVLRGEGSWQNSLVSTLISKTNLESESCFYIGNHAIDGFTCLPANQGKRILGRDSKLLIVECGSDFDANSFNSAVGTLVGGGLLIILISGNLSANTWLQSALEKLPVIEQNSADLKNRSEYWSTEEAESGTKTNPYIEQELAIDHIQQVLTGHRKRPFVMTADRGRGKSSALGIAAARLASIRPLDVIITAPNKAAVASAISHFESELEKSDIDSSTVSLNFIAPDELLNTQPSCDLLFVDEAAAIPIPMLKQIVDCYHRLVISTTIYGYEGCGRGFSLKFLPWLLENRKGSRTLHLSQPIRWNVDDPLEQWSKETFLLNAELSELPDALSGERIHETEFHWELLNQDKVMQEVATLSSAFALLVNAHYQTSPNDLMLLLNNPNMSLYTIKHRDLVVGSVLVNREGQLEGELIERIYLGKSRPAGHLVPVELCNHLALEAPALQSCARVMRIAVHPLIQGRGIGSSMLTRLRESLCRDVDYLATTFGATNELVQFWSQNHFSAVRLGNSRDKASGTYSATFVSPTSEQSHEWYEQAFDLYRQSLPFWLRSSAKALSPELAGLLLSQSISHVEAASIHPLVINYAEGGNAFNTVRPFLLPLLQCNEQEINEQLPLLLVAVIAQEWDWEQAAKHFGFSGRKQTEQAFRQQLKQLIERYSVNNLFPDLHCKAAYAFTL</sequence>
<dbReference type="Proteomes" id="UP000029228">
    <property type="component" value="Unassembled WGS sequence"/>
</dbReference>
<evidence type="ECO:0000256" key="2">
    <source>
        <dbReference type="ARBA" id="ARBA00022555"/>
    </source>
</evidence>
<dbReference type="SUPFAM" id="SSF52540">
    <property type="entry name" value="P-loop containing nucleoside triphosphate hydrolases"/>
    <property type="match status" value="1"/>
</dbReference>
<dbReference type="GO" id="GO:1904812">
    <property type="term" value="P:rRNA acetylation involved in maturation of SSU-rRNA"/>
    <property type="evidence" value="ECO:0007669"/>
    <property type="project" value="TreeGrafter"/>
</dbReference>
<dbReference type="GO" id="GO:0051392">
    <property type="term" value="F:tRNA cytidine N4-acetyltransferase activity"/>
    <property type="evidence" value="ECO:0007669"/>
    <property type="project" value="UniProtKB-UniRule"/>
</dbReference>
<keyword evidence="5 9" id="KW-0547">Nucleotide-binding</keyword>
<organism evidence="13 14">
    <name type="scientific">Vibrio maritimus</name>
    <dbReference type="NCBI Taxonomy" id="990268"/>
    <lineage>
        <taxon>Bacteria</taxon>
        <taxon>Pseudomonadati</taxon>
        <taxon>Pseudomonadota</taxon>
        <taxon>Gammaproteobacteria</taxon>
        <taxon>Vibrionales</taxon>
        <taxon>Vibrionaceae</taxon>
        <taxon>Vibrio</taxon>
    </lineage>
</organism>
<dbReference type="Pfam" id="PF13718">
    <property type="entry name" value="GNAT_acetyltr_2"/>
    <property type="match status" value="1"/>
</dbReference>